<name>A0A645FF50_9ZZZZ</name>
<protein>
    <submittedName>
        <fullName evidence="1">Uncharacterized protein</fullName>
    </submittedName>
</protein>
<reference evidence="1" key="1">
    <citation type="submission" date="2019-08" db="EMBL/GenBank/DDBJ databases">
        <authorList>
            <person name="Kucharzyk K."/>
            <person name="Murdoch R.W."/>
            <person name="Higgins S."/>
            <person name="Loffler F."/>
        </authorList>
    </citation>
    <scope>NUCLEOTIDE SEQUENCE</scope>
</reference>
<accession>A0A645FF50</accession>
<dbReference type="Pfam" id="PF08665">
    <property type="entry name" value="PglZ"/>
    <property type="match status" value="1"/>
</dbReference>
<dbReference type="AlphaFoldDB" id="A0A645FF50"/>
<dbReference type="EMBL" id="VSSQ01058954">
    <property type="protein sequence ID" value="MPN12580.1"/>
    <property type="molecule type" value="Genomic_DNA"/>
</dbReference>
<gene>
    <name evidence="1" type="ORF">SDC9_159898</name>
</gene>
<evidence type="ECO:0000313" key="1">
    <source>
        <dbReference type="EMBL" id="MPN12580.1"/>
    </source>
</evidence>
<comment type="caution">
    <text evidence="1">The sequence shown here is derived from an EMBL/GenBank/DDBJ whole genome shotgun (WGS) entry which is preliminary data.</text>
</comment>
<organism evidence="1">
    <name type="scientific">bioreactor metagenome</name>
    <dbReference type="NCBI Taxonomy" id="1076179"/>
    <lineage>
        <taxon>unclassified sequences</taxon>
        <taxon>metagenomes</taxon>
        <taxon>ecological metagenomes</taxon>
    </lineage>
</organism>
<sequence>MPRQLATQFPDYWVDDRAEEGKNMQEELLIQTQLERKHLSPLLSYQKINTHQEAAELNKHFSELERNDLHVWVFNFIDMLSHTRTDSKMIRELSADEPAYRSLTRSWLLHSPLHDLLKKIAAKGYRAVLTTDHGSIRVKNGMKILADRETNTNLRYKAGRNLGYEPRKLFEMLHPEEFGLPTSHMSTRYIFATQNDFFVYPNNYNHHLSYYAQSFQHGGISMEEMMIPLITLNPK</sequence>
<proteinExistence type="predicted"/>